<keyword evidence="8" id="KW-0675">Receptor</keyword>
<dbReference type="PANTHER" id="PTHR40980">
    <property type="entry name" value="PLUG DOMAIN-CONTAINING PROTEIN"/>
    <property type="match status" value="1"/>
</dbReference>
<dbReference type="Pfam" id="PF07715">
    <property type="entry name" value="Plug"/>
    <property type="match status" value="1"/>
</dbReference>
<name>A0AA37RYF7_9GAMM</name>
<dbReference type="InterPro" id="IPR037066">
    <property type="entry name" value="Plug_dom_sf"/>
</dbReference>
<feature type="domain" description="TonB-dependent receptor-like beta-barrel" evidence="6">
    <location>
        <begin position="435"/>
        <end position="969"/>
    </location>
</feature>
<dbReference type="AlphaFoldDB" id="A0AA37RYF7"/>
<accession>A0AA37RYF7</accession>
<dbReference type="Gene3D" id="2.170.130.10">
    <property type="entry name" value="TonB-dependent receptor, plug domain"/>
    <property type="match status" value="1"/>
</dbReference>
<sequence>MKYQSFKKTHLATSLSLALGAAAMSPLVSMAEEVDENVEVIQVKGIRGSLIKSTDIKRQADGVVDAISAEDIGKMPDTNLAESLQRITGVAIDRTNGEGSKITVRGFGPDYNVVTLNGRQMPAANLEATSAANSRSFDFANLAAESVSGVEVYKTSTAKLATGGIGSTINITTARPLDNPGLVASIGAKGIYDSSVDDGDGSGSKVTPEVSGIFSQTFLDDTVGIALTGSLSRRDLTRNTAETSSGWFTMNGTAGLTDDPDWGSLPTNGNFVNRPQEKDVYSVPRNLLYSFNDIKRERANGQVTLQWAPTDKLKGTLDYTYSEQDVETRRQEMSTWFNGNPVAGEYTKGTNTQGSVVGPVIYSDSTGADVGLGTGNWGTVNKNHSAGFNLEYLATDNLSFELDFHRSTAEAGAKDNRGSNNVISAVQFDRVGTTVDYSKDFPVMDIAFADGVAGLDPARMSTSGTSFRNSYNKSEIDQLQLSGEYVFDEGIVESIDFGVVALTSKNRSAFSNTQRDRWGGYGTPDQYPDQIFVQQDLKKRFSGLPGVDNPNLEPVFYSSEFNDLVQAISDVAAANGDILGPCGTILCADPNFSTDRRTKEEQTAAFLQANLAWDIADMPTRLILGVRYENTKVTADAKVPTYNEIVWSGDNEFTAQSTGEVFTQQKGDYSYFLPSFDFRINPMDDLVLRASFSQSITRPSYADIQGGQTINPLLRQTGGTGNFGNTNLKPFESSNYDLSAEWYYGEGSYVSAGYYMKDVKNFIGQDTFQDETWQLPHPGQGPRYLQAREAVAAAGGDPDNNTEIRQYFVDQNWVNEDGEIVGEDGDPLAVFEIFTPVNARKAKIDGFELALQHLFGESGFGLAVNYTKVNGDVKYDNYNTNKERYEGQEVPNQFVLLGLSDTFNGVFFYDQNAFQARIAYNWRDKFLTSTIDGNGERNPIYTDAYGQWDANVSYDFTENFSVFGEVINLTGEYQRLVGRHPNMIIAINKQAPRYHLGARYKF</sequence>
<dbReference type="EMBL" id="BSNC01000009">
    <property type="protein sequence ID" value="GLP97638.1"/>
    <property type="molecule type" value="Genomic_DNA"/>
</dbReference>
<evidence type="ECO:0000256" key="4">
    <source>
        <dbReference type="RuleBase" id="RU003357"/>
    </source>
</evidence>
<dbReference type="PANTHER" id="PTHR40980:SF3">
    <property type="entry name" value="TONB-DEPENDENT RECEPTOR-LIKE BETA-BARREL DOMAIN-CONTAINING PROTEIN"/>
    <property type="match status" value="1"/>
</dbReference>
<feature type="signal peptide" evidence="5">
    <location>
        <begin position="1"/>
        <end position="31"/>
    </location>
</feature>
<evidence type="ECO:0000313" key="8">
    <source>
        <dbReference type="EMBL" id="GLP97638.1"/>
    </source>
</evidence>
<comment type="similarity">
    <text evidence="4">Belongs to the TonB-dependent receptor family.</text>
</comment>
<dbReference type="CDD" id="cd01347">
    <property type="entry name" value="ligand_gated_channel"/>
    <property type="match status" value="1"/>
</dbReference>
<dbReference type="InterPro" id="IPR000531">
    <property type="entry name" value="Beta-barrel_TonB"/>
</dbReference>
<comment type="caution">
    <text evidence="8">The sequence shown here is derived from an EMBL/GenBank/DDBJ whole genome shotgun (WGS) entry which is preliminary data.</text>
</comment>
<keyword evidence="3" id="KW-0998">Cell outer membrane</keyword>
<gene>
    <name evidence="8" type="primary">iroN_2</name>
    <name evidence="8" type="ORF">GCM10007895_29450</name>
</gene>
<dbReference type="GO" id="GO:0009279">
    <property type="term" value="C:cell outer membrane"/>
    <property type="evidence" value="ECO:0007669"/>
    <property type="project" value="UniProtKB-SubCell"/>
</dbReference>
<dbReference type="InterPro" id="IPR012910">
    <property type="entry name" value="Plug_dom"/>
</dbReference>
<feature type="domain" description="TonB-dependent receptor plug" evidence="7">
    <location>
        <begin position="57"/>
        <end position="166"/>
    </location>
</feature>
<evidence type="ECO:0000259" key="6">
    <source>
        <dbReference type="Pfam" id="PF00593"/>
    </source>
</evidence>
<organism evidence="8 9">
    <name type="scientific">Paraferrimonas sedimenticola</name>
    <dbReference type="NCBI Taxonomy" id="375674"/>
    <lineage>
        <taxon>Bacteria</taxon>
        <taxon>Pseudomonadati</taxon>
        <taxon>Pseudomonadota</taxon>
        <taxon>Gammaproteobacteria</taxon>
        <taxon>Alteromonadales</taxon>
        <taxon>Ferrimonadaceae</taxon>
        <taxon>Paraferrimonas</taxon>
    </lineage>
</organism>
<dbReference type="InterPro" id="IPR010104">
    <property type="entry name" value="TonB_rcpt_bac"/>
</dbReference>
<evidence type="ECO:0000256" key="2">
    <source>
        <dbReference type="ARBA" id="ARBA00023136"/>
    </source>
</evidence>
<evidence type="ECO:0000313" key="9">
    <source>
        <dbReference type="Proteomes" id="UP001161422"/>
    </source>
</evidence>
<protein>
    <submittedName>
        <fullName evidence="8">TonB-dependent receptor</fullName>
    </submittedName>
</protein>
<evidence type="ECO:0000256" key="3">
    <source>
        <dbReference type="ARBA" id="ARBA00023237"/>
    </source>
</evidence>
<keyword evidence="9" id="KW-1185">Reference proteome</keyword>
<keyword evidence="2 4" id="KW-0472">Membrane</keyword>
<dbReference type="Pfam" id="PF00593">
    <property type="entry name" value="TonB_dep_Rec_b-barrel"/>
    <property type="match status" value="1"/>
</dbReference>
<reference evidence="8" key="2">
    <citation type="submission" date="2023-01" db="EMBL/GenBank/DDBJ databases">
        <title>Draft genome sequence of Paraferrimonas sedimenticola strain NBRC 101628.</title>
        <authorList>
            <person name="Sun Q."/>
            <person name="Mori K."/>
        </authorList>
    </citation>
    <scope>NUCLEOTIDE SEQUENCE</scope>
    <source>
        <strain evidence="8">NBRC 101628</strain>
    </source>
</reference>
<reference evidence="8" key="1">
    <citation type="journal article" date="2014" name="Int. J. Syst. Evol. Microbiol.">
        <title>Complete genome sequence of Corynebacterium casei LMG S-19264T (=DSM 44701T), isolated from a smear-ripened cheese.</title>
        <authorList>
            <consortium name="US DOE Joint Genome Institute (JGI-PGF)"/>
            <person name="Walter F."/>
            <person name="Albersmeier A."/>
            <person name="Kalinowski J."/>
            <person name="Ruckert C."/>
        </authorList>
    </citation>
    <scope>NUCLEOTIDE SEQUENCE</scope>
    <source>
        <strain evidence="8">NBRC 101628</strain>
    </source>
</reference>
<proteinExistence type="inferred from homology"/>
<evidence type="ECO:0000256" key="1">
    <source>
        <dbReference type="ARBA" id="ARBA00004442"/>
    </source>
</evidence>
<evidence type="ECO:0000256" key="5">
    <source>
        <dbReference type="SAM" id="SignalP"/>
    </source>
</evidence>
<dbReference type="SUPFAM" id="SSF56935">
    <property type="entry name" value="Porins"/>
    <property type="match status" value="1"/>
</dbReference>
<dbReference type="Gene3D" id="2.40.170.20">
    <property type="entry name" value="TonB-dependent receptor, beta-barrel domain"/>
    <property type="match status" value="1"/>
</dbReference>
<dbReference type="NCBIfam" id="TIGR01782">
    <property type="entry name" value="TonB-Xanth-Caul"/>
    <property type="match status" value="1"/>
</dbReference>
<keyword evidence="4" id="KW-0798">TonB box</keyword>
<evidence type="ECO:0000259" key="7">
    <source>
        <dbReference type="Pfam" id="PF07715"/>
    </source>
</evidence>
<keyword evidence="5" id="KW-0732">Signal</keyword>
<dbReference type="InterPro" id="IPR036942">
    <property type="entry name" value="Beta-barrel_TonB_sf"/>
</dbReference>
<comment type="subcellular location">
    <subcellularLocation>
        <location evidence="1 4">Cell outer membrane</location>
    </subcellularLocation>
</comment>
<feature type="chain" id="PRO_5041243802" evidence="5">
    <location>
        <begin position="32"/>
        <end position="1002"/>
    </location>
</feature>
<dbReference type="Proteomes" id="UP001161422">
    <property type="component" value="Unassembled WGS sequence"/>
</dbReference>
<dbReference type="RefSeq" id="WP_095507062.1">
    <property type="nucleotide sequence ID" value="NZ_BSNC01000009.1"/>
</dbReference>